<name>A0ABM9AHU8_9GAMM</name>
<keyword evidence="8 14" id="KW-0479">Metal-binding</keyword>
<proteinExistence type="inferred from homology"/>
<evidence type="ECO:0000256" key="9">
    <source>
        <dbReference type="ARBA" id="ARBA00022989"/>
    </source>
</evidence>
<feature type="binding site" description="axial binding residue" evidence="14">
    <location>
        <position position="83"/>
    </location>
    <ligand>
        <name>heme</name>
        <dbReference type="ChEBI" id="CHEBI:30413"/>
    </ligand>
    <ligandPart>
        <name>Fe</name>
        <dbReference type="ChEBI" id="CHEBI:18248"/>
    </ligandPart>
</feature>
<dbReference type="EMBL" id="CAKLPX010000004">
    <property type="protein sequence ID" value="CAH0992805.1"/>
    <property type="molecule type" value="Genomic_DNA"/>
</dbReference>
<dbReference type="InterPro" id="IPR005265">
    <property type="entry name" value="HemJ-like"/>
</dbReference>
<organism evidence="16 17">
    <name type="scientific">Sinobacterium norvegicum</name>
    <dbReference type="NCBI Taxonomy" id="1641715"/>
    <lineage>
        <taxon>Bacteria</taxon>
        <taxon>Pseudomonadati</taxon>
        <taxon>Pseudomonadota</taxon>
        <taxon>Gammaproteobacteria</taxon>
        <taxon>Cellvibrionales</taxon>
        <taxon>Spongiibacteraceae</taxon>
        <taxon>Sinobacterium</taxon>
    </lineage>
</organism>
<dbReference type="PANTHER" id="PTHR40255:SF1">
    <property type="entry name" value="PROTOPORPHYRINOGEN IX OXIDASE"/>
    <property type="match status" value="1"/>
</dbReference>
<evidence type="ECO:0000256" key="6">
    <source>
        <dbReference type="ARBA" id="ARBA00022617"/>
    </source>
</evidence>
<comment type="cofactor">
    <cofactor evidence="14 15">
        <name>heme b</name>
        <dbReference type="ChEBI" id="CHEBI:60344"/>
    </cofactor>
    <text evidence="14 15">Binds 1 heme b (iron(II)-protoporphyrin IX) group per subunit.</text>
</comment>
<dbReference type="Proteomes" id="UP000838100">
    <property type="component" value="Unassembled WGS sequence"/>
</dbReference>
<keyword evidence="10 14" id="KW-0560">Oxidoreductase</keyword>
<comment type="subunit">
    <text evidence="14">Homodimer.</text>
</comment>
<evidence type="ECO:0000256" key="15">
    <source>
        <dbReference type="PIRNR" id="PIRNR004638"/>
    </source>
</evidence>
<evidence type="ECO:0000256" key="14">
    <source>
        <dbReference type="HAMAP-Rule" id="MF_02239"/>
    </source>
</evidence>
<evidence type="ECO:0000313" key="17">
    <source>
        <dbReference type="Proteomes" id="UP000838100"/>
    </source>
</evidence>
<dbReference type="PANTHER" id="PTHR40255">
    <property type="entry name" value="UPF0093 MEMBRANE PROTEIN SLR1790"/>
    <property type="match status" value="1"/>
</dbReference>
<feature type="transmembrane region" description="Helical" evidence="14">
    <location>
        <begin position="6"/>
        <end position="27"/>
    </location>
</feature>
<keyword evidence="9 14" id="KW-1133">Transmembrane helix</keyword>
<comment type="catalytic activity">
    <reaction evidence="13 14 15">
        <text>protoporphyrinogen IX + 3 A = protoporphyrin IX + 3 AH2</text>
        <dbReference type="Rhea" id="RHEA:62000"/>
        <dbReference type="ChEBI" id="CHEBI:13193"/>
        <dbReference type="ChEBI" id="CHEBI:17499"/>
        <dbReference type="ChEBI" id="CHEBI:57306"/>
        <dbReference type="ChEBI" id="CHEBI:57307"/>
    </reaction>
</comment>
<dbReference type="NCBIfam" id="TIGR00701">
    <property type="entry name" value="protoporphyrinogen oxidase HemJ"/>
    <property type="match status" value="1"/>
</dbReference>
<evidence type="ECO:0000256" key="4">
    <source>
        <dbReference type="ARBA" id="ARBA00017504"/>
    </source>
</evidence>
<feature type="transmembrane region" description="Helical" evidence="14">
    <location>
        <begin position="79"/>
        <end position="97"/>
    </location>
</feature>
<keyword evidence="6 14" id="KW-0349">Heme</keyword>
<evidence type="ECO:0000256" key="7">
    <source>
        <dbReference type="ARBA" id="ARBA00022692"/>
    </source>
</evidence>
<protein>
    <recommendedName>
        <fullName evidence="4 14">Protoporphyrinogen IX oxidase</fullName>
        <shortName evidence="14">PPO</shortName>
        <ecNumber evidence="14 15">1.3.99.-</ecNumber>
    </recommendedName>
</protein>
<comment type="subcellular location">
    <subcellularLocation>
        <location evidence="1 14">Cell membrane</location>
        <topology evidence="1 14">Multi-pass membrane protein</topology>
    </subcellularLocation>
</comment>
<evidence type="ECO:0000256" key="13">
    <source>
        <dbReference type="ARBA" id="ARBA00048390"/>
    </source>
</evidence>
<comment type="function">
    <text evidence="14 15">Catalyzes the oxidation of protoporphyrinogen IX to protoporphyrin IX.</text>
</comment>
<dbReference type="Pfam" id="PF03653">
    <property type="entry name" value="UPF0093"/>
    <property type="match status" value="1"/>
</dbReference>
<evidence type="ECO:0000256" key="5">
    <source>
        <dbReference type="ARBA" id="ARBA00022475"/>
    </source>
</evidence>
<comment type="caution">
    <text evidence="16">The sequence shown here is derived from an EMBL/GenBank/DDBJ whole genome shotgun (WGS) entry which is preliminary data.</text>
</comment>
<keyword evidence="17" id="KW-1185">Reference proteome</keyword>
<sequence length="139" mass="16777">MLWVKAFHIFFMVAWFAGIFYLPRLFVNHAMVEAQDTKNQLKLMERKLYRFITPFMILTIVFGLWLLSFNLDYYLHSTWMHAKLTLIVLLVIYHFWCGRIVQQFAEEQNQRSHVFFRVFNELPVFILLGAIILVVVRPF</sequence>
<gene>
    <name evidence="16" type="ORF">SIN8267_02942</name>
</gene>
<feature type="transmembrane region" description="Helical" evidence="14">
    <location>
        <begin position="48"/>
        <end position="67"/>
    </location>
</feature>
<dbReference type="EC" id="1.3.99.-" evidence="14 15"/>
<evidence type="ECO:0000256" key="10">
    <source>
        <dbReference type="ARBA" id="ARBA00023002"/>
    </source>
</evidence>
<comment type="pathway">
    <text evidence="2 14 15">Porphyrin-containing compound metabolism; protoporphyrin-IX biosynthesis; protoporphyrin-IX from protoporphyrinogen-IX: step 1/1.</text>
</comment>
<evidence type="ECO:0000256" key="2">
    <source>
        <dbReference type="ARBA" id="ARBA00005073"/>
    </source>
</evidence>
<comment type="similarity">
    <text evidence="3 14 15">Belongs to the HemJ family.</text>
</comment>
<keyword evidence="7 14" id="KW-0812">Transmembrane</keyword>
<keyword evidence="11 14" id="KW-0408">Iron</keyword>
<evidence type="ECO:0000256" key="12">
    <source>
        <dbReference type="ARBA" id="ARBA00023136"/>
    </source>
</evidence>
<feature type="transmembrane region" description="Helical" evidence="14">
    <location>
        <begin position="118"/>
        <end position="136"/>
    </location>
</feature>
<evidence type="ECO:0000256" key="8">
    <source>
        <dbReference type="ARBA" id="ARBA00022723"/>
    </source>
</evidence>
<reference evidence="16" key="1">
    <citation type="submission" date="2021-12" db="EMBL/GenBank/DDBJ databases">
        <authorList>
            <person name="Rodrigo-Torres L."/>
            <person name="Arahal R. D."/>
            <person name="Lucena T."/>
        </authorList>
    </citation>
    <scope>NUCLEOTIDE SEQUENCE</scope>
    <source>
        <strain evidence="16">CECT 8267</strain>
    </source>
</reference>
<dbReference type="RefSeq" id="WP_237445493.1">
    <property type="nucleotide sequence ID" value="NZ_CAKLPX010000004.1"/>
</dbReference>
<evidence type="ECO:0000256" key="1">
    <source>
        <dbReference type="ARBA" id="ARBA00004651"/>
    </source>
</evidence>
<dbReference type="HAMAP" id="MF_02239">
    <property type="entry name" value="HemJ"/>
    <property type="match status" value="1"/>
</dbReference>
<keyword evidence="12 14" id="KW-0472">Membrane</keyword>
<feature type="binding site" description="axial binding residue" evidence="14">
    <location>
        <position position="8"/>
    </location>
    <ligand>
        <name>heme</name>
        <dbReference type="ChEBI" id="CHEBI:30413"/>
    </ligand>
    <ligandPart>
        <name>Fe</name>
        <dbReference type="ChEBI" id="CHEBI:18248"/>
    </ligandPart>
</feature>
<evidence type="ECO:0000256" key="11">
    <source>
        <dbReference type="ARBA" id="ARBA00023004"/>
    </source>
</evidence>
<keyword evidence="5 14" id="KW-1003">Cell membrane</keyword>
<evidence type="ECO:0000256" key="3">
    <source>
        <dbReference type="ARBA" id="ARBA00006501"/>
    </source>
</evidence>
<dbReference type="PIRSF" id="PIRSF004638">
    <property type="entry name" value="UCP004638"/>
    <property type="match status" value="1"/>
</dbReference>
<evidence type="ECO:0000313" key="16">
    <source>
        <dbReference type="EMBL" id="CAH0992805.1"/>
    </source>
</evidence>
<accession>A0ABM9AHU8</accession>